<dbReference type="PROSITE" id="PS00061">
    <property type="entry name" value="ADH_SHORT"/>
    <property type="match status" value="1"/>
</dbReference>
<dbReference type="CDD" id="cd05233">
    <property type="entry name" value="SDR_c"/>
    <property type="match status" value="1"/>
</dbReference>
<dbReference type="InterPro" id="IPR036291">
    <property type="entry name" value="NAD(P)-bd_dom_sf"/>
</dbReference>
<dbReference type="SUPFAM" id="SSF51735">
    <property type="entry name" value="NAD(P)-binding Rossmann-fold domains"/>
    <property type="match status" value="1"/>
</dbReference>
<dbReference type="Gene3D" id="3.40.50.720">
    <property type="entry name" value="NAD(P)-binding Rossmann-like Domain"/>
    <property type="match status" value="1"/>
</dbReference>
<dbReference type="PANTHER" id="PTHR42760">
    <property type="entry name" value="SHORT-CHAIN DEHYDROGENASES/REDUCTASES FAMILY MEMBER"/>
    <property type="match status" value="1"/>
</dbReference>
<protein>
    <submittedName>
        <fullName evidence="2">SDR family oxidoreductase</fullName>
    </submittedName>
</protein>
<dbReference type="Pfam" id="PF13561">
    <property type="entry name" value="adh_short_C2"/>
    <property type="match status" value="1"/>
</dbReference>
<evidence type="ECO:0000313" key="2">
    <source>
        <dbReference type="EMBL" id="NKI15842.1"/>
    </source>
</evidence>
<dbReference type="InterPro" id="IPR002347">
    <property type="entry name" value="SDR_fam"/>
</dbReference>
<dbReference type="Proteomes" id="UP000765845">
    <property type="component" value="Unassembled WGS sequence"/>
</dbReference>
<proteinExistence type="inferred from homology"/>
<dbReference type="PANTHER" id="PTHR42760:SF132">
    <property type="entry name" value="SHORT-CHAIN DEHYDROGENASE_REDUCTASE FAMILY PROTEIN"/>
    <property type="match status" value="1"/>
</dbReference>
<accession>A0ABX1G9L5</accession>
<reference evidence="2 3" key="1">
    <citation type="submission" date="2020-04" db="EMBL/GenBank/DDBJ databases">
        <authorList>
            <person name="Yoon J."/>
        </authorList>
    </citation>
    <scope>NUCLEOTIDE SEQUENCE [LARGE SCALE GENOMIC DNA]</scope>
    <source>
        <strain evidence="2 3">KMU-166</strain>
    </source>
</reference>
<name>A0ABX1G9L5_9GAMM</name>
<dbReference type="PRINTS" id="PR00080">
    <property type="entry name" value="SDRFAMILY"/>
</dbReference>
<gene>
    <name evidence="2" type="ORF">HCU74_00265</name>
</gene>
<dbReference type="InterPro" id="IPR020904">
    <property type="entry name" value="Sc_DH/Rdtase_CS"/>
</dbReference>
<evidence type="ECO:0000313" key="3">
    <source>
        <dbReference type="Proteomes" id="UP000765845"/>
    </source>
</evidence>
<comment type="similarity">
    <text evidence="1">Belongs to the short-chain dehydrogenases/reductases (SDR) family.</text>
</comment>
<dbReference type="PRINTS" id="PR00081">
    <property type="entry name" value="GDHRDH"/>
</dbReference>
<evidence type="ECO:0000256" key="1">
    <source>
        <dbReference type="ARBA" id="ARBA00006484"/>
    </source>
</evidence>
<dbReference type="RefSeq" id="WP_168448400.1">
    <property type="nucleotide sequence ID" value="NZ_JAAWWK010000001.1"/>
</dbReference>
<organism evidence="2 3">
    <name type="scientific">Spongiibacter thalassae</name>
    <dbReference type="NCBI Taxonomy" id="2721624"/>
    <lineage>
        <taxon>Bacteria</taxon>
        <taxon>Pseudomonadati</taxon>
        <taxon>Pseudomonadota</taxon>
        <taxon>Gammaproteobacteria</taxon>
        <taxon>Cellvibrionales</taxon>
        <taxon>Spongiibacteraceae</taxon>
        <taxon>Spongiibacter</taxon>
    </lineage>
</organism>
<sequence>MTTKFANALDFTGKTVLVTGGSDGIGYGIAKVFRAAGAEVSITGTRSANDYEQDFSDLRFLQLNVVDHASVAALVREFSQLDVLVNAVGTVLYSSKEFDRDGFDHVMTVNLNGVMDVCNSFKDLLAASQGCIVNLDSVVAYQVARNNPAYSASKAGLKHLNKVLAWKWGKLGIRVNGVGPGAVPTKLTAKQMNTDAEAVFAAKVPVGRYGTPEDIAGPVLFLASPLAAYVTGTSVLVDGGLTLLSGL</sequence>
<comment type="caution">
    <text evidence="2">The sequence shown here is derived from an EMBL/GenBank/DDBJ whole genome shotgun (WGS) entry which is preliminary data.</text>
</comment>
<dbReference type="EMBL" id="JAAWWK010000001">
    <property type="protein sequence ID" value="NKI15842.1"/>
    <property type="molecule type" value="Genomic_DNA"/>
</dbReference>
<keyword evidence="3" id="KW-1185">Reference proteome</keyword>